<accession>A0A6J5STY9</accession>
<evidence type="ECO:0000313" key="1">
    <source>
        <dbReference type="EMBL" id="CAB4214043.1"/>
    </source>
</evidence>
<gene>
    <name evidence="1" type="ORF">UFOVP1459_11</name>
    <name evidence="2" type="ORF">UFOVP1609_43</name>
</gene>
<evidence type="ECO:0000313" key="2">
    <source>
        <dbReference type="EMBL" id="CAB4218799.1"/>
    </source>
</evidence>
<reference evidence="2" key="1">
    <citation type="submission" date="2020-05" db="EMBL/GenBank/DDBJ databases">
        <authorList>
            <person name="Chiriac C."/>
            <person name="Salcher M."/>
            <person name="Ghai R."/>
            <person name="Kavagutti S V."/>
        </authorList>
    </citation>
    <scope>NUCLEOTIDE SEQUENCE</scope>
</reference>
<dbReference type="EMBL" id="LR797459">
    <property type="protein sequence ID" value="CAB4218799.1"/>
    <property type="molecule type" value="Genomic_DNA"/>
</dbReference>
<organism evidence="2">
    <name type="scientific">uncultured Caudovirales phage</name>
    <dbReference type="NCBI Taxonomy" id="2100421"/>
    <lineage>
        <taxon>Viruses</taxon>
        <taxon>Duplodnaviria</taxon>
        <taxon>Heunggongvirae</taxon>
        <taxon>Uroviricota</taxon>
        <taxon>Caudoviricetes</taxon>
        <taxon>Peduoviridae</taxon>
        <taxon>Maltschvirus</taxon>
        <taxon>Maltschvirus maltsch</taxon>
    </lineage>
</organism>
<protein>
    <recommendedName>
        <fullName evidence="3">Large polyvalent protein associated domain-containing protein</fullName>
    </recommendedName>
</protein>
<evidence type="ECO:0008006" key="3">
    <source>
        <dbReference type="Google" id="ProtNLM"/>
    </source>
</evidence>
<dbReference type="EMBL" id="LR797412">
    <property type="protein sequence ID" value="CAB4214043.1"/>
    <property type="molecule type" value="Genomic_DNA"/>
</dbReference>
<sequence length="422" mass="45538">MASMEDLKKYLETSGYMLARGAKQFRENMPTVSGILGSPAEYLPGSGFVTGQRDLTEAARNAQTGNYGEAAIGAGNAALGYGSGILDMATLGAAALPRTMAKKAVEAVSEIAPEVIRAYHGSPYSFDKFDLSKIGSGEGAQAFGHGLYLAEAEPTAKYYRDTLAPNRNQIDLEYEANQRGMPMTREAMTEVIRQASGDAPPLQAAKQLQNASIEARKYPPEALADIIDVYRKSKKGSMYEVNILANPANFLDWDKPLRDQPDVIKKLSGWSPETIDAYRSAEAKDTDNLLAALEGSAKYTPAKIPRPKGALPMSATGAEIYENLKNKMGAIDWPIDADSAMRSQYQNSAAAKASEYLLKNEIPGIKYLDAMSRSQGEGKSNYVVFDDAMIEILRKYGLIPAVGAAGYGLLGAQDQAQAQETR</sequence>
<name>A0A6J5STY9_9CAUD</name>
<proteinExistence type="predicted"/>